<dbReference type="RefSeq" id="WP_012819804.1">
    <property type="nucleotide sequence ID" value="NC_013407.1"/>
</dbReference>
<dbReference type="Proteomes" id="UP000002063">
    <property type="component" value="Chromosome"/>
</dbReference>
<dbReference type="eggNOG" id="arCOG01191">
    <property type="taxonomic scope" value="Archaea"/>
</dbReference>
<gene>
    <name evidence="2" type="ordered locus">Metvu_0399</name>
</gene>
<evidence type="ECO:0000259" key="1">
    <source>
        <dbReference type="PROSITE" id="PS50910"/>
    </source>
</evidence>
<dbReference type="Pfam" id="PF05168">
    <property type="entry name" value="HEPN"/>
    <property type="match status" value="1"/>
</dbReference>
<feature type="domain" description="HEPN" evidence="1">
    <location>
        <begin position="15"/>
        <end position="68"/>
    </location>
</feature>
<keyword evidence="3" id="KW-1185">Reference proteome</keyword>
<evidence type="ECO:0000313" key="2">
    <source>
        <dbReference type="EMBL" id="ACX72260.1"/>
    </source>
</evidence>
<proteinExistence type="predicted"/>
<dbReference type="AlphaFoldDB" id="C9RFA8"/>
<dbReference type="HOGENOM" id="CLU_2784183_0_0_2"/>
<sequence length="68" mass="8014">MENRRFNIKYANLFIKRAKEDLEVAKVLLETNHYPDAVYHSQQCAEKAIKAEIFYLKWTLGDHGKVNC</sequence>
<dbReference type="STRING" id="579137.Metvu_0399"/>
<dbReference type="PROSITE" id="PS50910">
    <property type="entry name" value="HEPN"/>
    <property type="match status" value="1"/>
</dbReference>
<accession>C9RFA8</accession>
<dbReference type="EMBL" id="CP001787">
    <property type="protein sequence ID" value="ACX72260.1"/>
    <property type="molecule type" value="Genomic_DNA"/>
</dbReference>
<protein>
    <recommendedName>
        <fullName evidence="1">HEPN domain-containing protein</fullName>
    </recommendedName>
</protein>
<reference evidence="2" key="1">
    <citation type="submission" date="2009-10" db="EMBL/GenBank/DDBJ databases">
        <title>Complete sequence of chromosome of Methanocaldococcus vulcanius M7.</title>
        <authorList>
            <consortium name="US DOE Joint Genome Institute"/>
            <person name="Lucas S."/>
            <person name="Copeland A."/>
            <person name="Lapidus A."/>
            <person name="Glavina del Rio T."/>
            <person name="Dalin E."/>
            <person name="Tice H."/>
            <person name="Bruce D."/>
            <person name="Goodwin L."/>
            <person name="Pitluck S."/>
            <person name="Lcollab F.I."/>
            <person name="Brettin T."/>
            <person name="Detter J.C."/>
            <person name="Han C."/>
            <person name="Tapia R."/>
            <person name="Kuske C.R."/>
            <person name="Schmutz J."/>
            <person name="Larimer F."/>
            <person name="Land M."/>
            <person name="Hauser L."/>
            <person name="Kyrpides N."/>
            <person name="Ovchinikova G."/>
            <person name="Sieprawska-Lupa M."/>
            <person name="Whitman W.B."/>
            <person name="Woyke T."/>
        </authorList>
    </citation>
    <scope>NUCLEOTIDE SEQUENCE [LARGE SCALE GENOMIC DNA]</scope>
    <source>
        <strain evidence="2">M7</strain>
    </source>
</reference>
<dbReference type="GeneID" id="8512731"/>
<dbReference type="SUPFAM" id="SSF81593">
    <property type="entry name" value="Nucleotidyltransferase substrate binding subunit/domain"/>
    <property type="match status" value="1"/>
</dbReference>
<dbReference type="KEGG" id="mvu:Metvu_0399"/>
<name>C9RFA8_METVM</name>
<organism evidence="2 3">
    <name type="scientific">Methanocaldococcus vulcanius (strain ATCC 700851 / DSM 12094 / M7)</name>
    <name type="common">Methanococcus vulcanius</name>
    <dbReference type="NCBI Taxonomy" id="579137"/>
    <lineage>
        <taxon>Archaea</taxon>
        <taxon>Methanobacteriati</taxon>
        <taxon>Methanobacteriota</taxon>
        <taxon>Methanomada group</taxon>
        <taxon>Methanococci</taxon>
        <taxon>Methanococcales</taxon>
        <taxon>Methanocaldococcaceae</taxon>
        <taxon>Methanocaldococcus</taxon>
    </lineage>
</organism>
<dbReference type="InterPro" id="IPR007842">
    <property type="entry name" value="HEPN_dom"/>
</dbReference>
<dbReference type="Gene3D" id="1.20.120.330">
    <property type="entry name" value="Nucleotidyltransferases domain 2"/>
    <property type="match status" value="1"/>
</dbReference>
<evidence type="ECO:0000313" key="3">
    <source>
        <dbReference type="Proteomes" id="UP000002063"/>
    </source>
</evidence>